<dbReference type="AlphaFoldDB" id="A0A4R8W0B7"/>
<comment type="similarity">
    <text evidence="1">Belongs to the ROK (NagC/XylR) family.</text>
</comment>
<dbReference type="PANTHER" id="PTHR18964:SF149">
    <property type="entry name" value="BIFUNCTIONAL UDP-N-ACETYLGLUCOSAMINE 2-EPIMERASE_N-ACETYLMANNOSAMINE KINASE"/>
    <property type="match status" value="1"/>
</dbReference>
<evidence type="ECO:0000313" key="2">
    <source>
        <dbReference type="EMBL" id="TFB98678.1"/>
    </source>
</evidence>
<sequence>MTAVTLTSAVDQALPLGNGEAVIAVDVGGTDTKAALFDASGRMLGLSRTPTPLDGERTAFSVIARVQELTLQFAADFPGVHPRAVGLLAPGVVDDDAGIGVLSTNLHWSNVPFKRLTEELIHLPTTFSHDVRAAGEAEFRLGAARPYRNVVVLVIGTGIAGSLFINGRAHTGGGYAGEIGHSIVHPSGTLCGCGSRGCLETVASAGAIVRRYEEVTGISLRGARAVLSLARSGDPAASMIWHEALDALALSIAQLAAILAPEAIVIGGGLAQAGDQLFVPLRERVNALLSFHRRPEILPASIGENAGLLGGALRARDLVS</sequence>
<organism evidence="2 3">
    <name type="scientific">Cryobacterium adonitolivorans</name>
    <dbReference type="NCBI Taxonomy" id="1259189"/>
    <lineage>
        <taxon>Bacteria</taxon>
        <taxon>Bacillati</taxon>
        <taxon>Actinomycetota</taxon>
        <taxon>Actinomycetes</taxon>
        <taxon>Micrococcales</taxon>
        <taxon>Microbacteriaceae</taxon>
        <taxon>Cryobacterium</taxon>
    </lineage>
</organism>
<dbReference type="SUPFAM" id="SSF53067">
    <property type="entry name" value="Actin-like ATPase domain"/>
    <property type="match status" value="1"/>
</dbReference>
<dbReference type="InterPro" id="IPR043129">
    <property type="entry name" value="ATPase_NBD"/>
</dbReference>
<gene>
    <name evidence="2" type="ORF">E3O42_15025</name>
</gene>
<name>A0A4R8W0B7_9MICO</name>
<reference evidence="2 3" key="1">
    <citation type="submission" date="2019-03" db="EMBL/GenBank/DDBJ databases">
        <title>Genomics of glacier-inhabiting Cryobacterium strains.</title>
        <authorList>
            <person name="Liu Q."/>
            <person name="Xin Y.-H."/>
        </authorList>
    </citation>
    <scope>NUCLEOTIDE SEQUENCE [LARGE SCALE GENOMIC DNA]</scope>
    <source>
        <strain evidence="2 3">RHLS22-1</strain>
    </source>
</reference>
<dbReference type="Proteomes" id="UP000297907">
    <property type="component" value="Unassembled WGS sequence"/>
</dbReference>
<accession>A0A4R8W0B7</accession>
<dbReference type="EMBL" id="SOFL01000049">
    <property type="protein sequence ID" value="TFB98678.1"/>
    <property type="molecule type" value="Genomic_DNA"/>
</dbReference>
<keyword evidence="3" id="KW-1185">Reference proteome</keyword>
<proteinExistence type="inferred from homology"/>
<comment type="caution">
    <text evidence="2">The sequence shown here is derived from an EMBL/GenBank/DDBJ whole genome shotgun (WGS) entry which is preliminary data.</text>
</comment>
<dbReference type="InterPro" id="IPR000600">
    <property type="entry name" value="ROK"/>
</dbReference>
<dbReference type="Gene3D" id="3.30.420.40">
    <property type="match status" value="2"/>
</dbReference>
<protein>
    <submittedName>
        <fullName evidence="2">ROK family protein</fullName>
    </submittedName>
</protein>
<evidence type="ECO:0000313" key="3">
    <source>
        <dbReference type="Proteomes" id="UP000297907"/>
    </source>
</evidence>
<evidence type="ECO:0000256" key="1">
    <source>
        <dbReference type="ARBA" id="ARBA00006479"/>
    </source>
</evidence>
<dbReference type="PANTHER" id="PTHR18964">
    <property type="entry name" value="ROK (REPRESSOR, ORF, KINASE) FAMILY"/>
    <property type="match status" value="1"/>
</dbReference>
<dbReference type="RefSeq" id="WP_134454716.1">
    <property type="nucleotide sequence ID" value="NZ_SOFL01000049.1"/>
</dbReference>
<dbReference type="Pfam" id="PF00480">
    <property type="entry name" value="ROK"/>
    <property type="match status" value="1"/>
</dbReference>
<dbReference type="OrthoDB" id="9810372at2"/>